<evidence type="ECO:0000256" key="1">
    <source>
        <dbReference type="ARBA" id="ARBA00007257"/>
    </source>
</evidence>
<evidence type="ECO:0000256" key="4">
    <source>
        <dbReference type="SAM" id="MobiDB-lite"/>
    </source>
</evidence>
<gene>
    <name evidence="8" type="ORF">J4H91_10905</name>
</gene>
<sequence>MSGIEVVMLSSSSLGGKKTGRSRRPGDGRGRKRRAVALAAVVTAGGLVLGCAAPALALADADPAPVEVAPTTPPPEQTGEPGGTDPGNAEPGGTDSPGATPNAPMPSQEPTVEPPPAEEPGGAEAPHEVQVPPIFAAPKTAEKQSVTGLAGPVVALGPVGSQQTGGYQILKDNSNPATWSWKDPATIAQASEITAGTFSSNIVGTDLVIKFVRPNATGSNSFAFEYTNAPERWGPAGATTLAVPQPDRSQGGQVIFIEQQGSANPVVTYCTYPQNGYVTSLNSPSCVTLAGVIVSIGTTVELKIPLSTINQGSPGCPPTMGTTAYLRSFNNASAPSSNLGIWAAPIAFEPPSTCATLTLTKQVSLQYAATGTGSAPTDWTLTATGQGPVAGQTVTGNGTVTRSDVKAGTYLLSESSNPGFALKTDWACTDITDPANPTAVALTNGNSLALAEKRKVSCVIVNTDKPGAVTWAKTDDQTSATLLGGSEWTVTASPGGIGVGAVIVDCTAAVCAPGVLKDQDPAAGKFALAGLPWGAYVLTETKAPEGHALTTPAKTVSFTVDAGNAGTTIAGPTVVNPRKPGAVKWSKVDDQTPAAPLGGSEWTIVGPGSPEPGTTIVDCTAAVCAAGPFKDIDPTAGGFELAGLAWGAYTVTETKAPAGHSFADPKSFTFTVDQTNAGTTIDAGARVNPRLLGEVAWTKVDEGGGLLTGSEWTLTGPGVPADTVVVDCAESPCTAGDFLDQDPGGGEFRLAGLGWGDYTLQESRAPAGYHASPAVHPFTIDAEHLAVELDPVVNTRIDGPELPMSGGIGRDLFTALGLGVLVLGAGTTGAIAIRNHRRKGA</sequence>
<proteinExistence type="inferred from homology"/>
<keyword evidence="2" id="KW-0964">Secreted</keyword>
<keyword evidence="5" id="KW-1133">Transmembrane helix</keyword>
<evidence type="ECO:0000259" key="7">
    <source>
        <dbReference type="Pfam" id="PF19403"/>
    </source>
</evidence>
<dbReference type="InterPro" id="IPR045826">
    <property type="entry name" value="SpaA_PFL_dom_2"/>
</dbReference>
<dbReference type="PANTHER" id="PTHR36108:SF13">
    <property type="entry name" value="COLOSSIN-B-RELATED"/>
    <property type="match status" value="1"/>
</dbReference>
<organism evidence="8 9">
    <name type="scientific">Leucobacter ruminantium</name>
    <dbReference type="NCBI Taxonomy" id="1289170"/>
    <lineage>
        <taxon>Bacteria</taxon>
        <taxon>Bacillati</taxon>
        <taxon>Actinomycetota</taxon>
        <taxon>Actinomycetes</taxon>
        <taxon>Micrococcales</taxon>
        <taxon>Microbacteriaceae</taxon>
        <taxon>Leucobacter</taxon>
    </lineage>
</organism>
<keyword evidence="9" id="KW-1185">Reference proteome</keyword>
<comment type="caution">
    <text evidence="8">The sequence shown here is derived from an EMBL/GenBank/DDBJ whole genome shotgun (WGS) entry which is preliminary data.</text>
</comment>
<feature type="domain" description="SpaA-like prealbumin fold" evidence="6">
    <location>
        <begin position="468"/>
        <end position="564"/>
    </location>
</feature>
<dbReference type="AlphaFoldDB" id="A0A939LZ78"/>
<comment type="similarity">
    <text evidence="1">Belongs to the serine-aspartate repeat-containing protein (SDr) family.</text>
</comment>
<dbReference type="GO" id="GO:0005975">
    <property type="term" value="P:carbohydrate metabolic process"/>
    <property type="evidence" value="ECO:0007669"/>
    <property type="project" value="UniProtKB-ARBA"/>
</dbReference>
<dbReference type="RefSeq" id="WP_208046288.1">
    <property type="nucleotide sequence ID" value="NZ_JAGDYL010000019.1"/>
</dbReference>
<evidence type="ECO:0000259" key="6">
    <source>
        <dbReference type="Pfam" id="PF17802"/>
    </source>
</evidence>
<feature type="domain" description="SpaA-like prealbumin fold" evidence="6">
    <location>
        <begin position="693"/>
        <end position="788"/>
    </location>
</feature>
<dbReference type="Gene3D" id="2.60.40.10">
    <property type="entry name" value="Immunoglobulins"/>
    <property type="match status" value="3"/>
</dbReference>
<evidence type="ECO:0000256" key="2">
    <source>
        <dbReference type="ARBA" id="ARBA00022525"/>
    </source>
</evidence>
<dbReference type="Pfam" id="PF19403">
    <property type="entry name" value="SpaA_2"/>
    <property type="match status" value="1"/>
</dbReference>
<evidence type="ECO:0000313" key="8">
    <source>
        <dbReference type="EMBL" id="MBO1805818.1"/>
    </source>
</evidence>
<dbReference type="EMBL" id="JAGDYL010000019">
    <property type="protein sequence ID" value="MBO1805818.1"/>
    <property type="molecule type" value="Genomic_DNA"/>
</dbReference>
<reference evidence="8" key="1">
    <citation type="submission" date="2021-03" db="EMBL/GenBank/DDBJ databases">
        <title>Leucobacter chromiisoli sp. nov., isolated from chromium-containing soil of chemical plant.</title>
        <authorList>
            <person name="Xu Z."/>
        </authorList>
    </citation>
    <scope>NUCLEOTIDE SEQUENCE</scope>
    <source>
        <strain evidence="8">A2</strain>
    </source>
</reference>
<evidence type="ECO:0008006" key="10">
    <source>
        <dbReference type="Google" id="ProtNLM"/>
    </source>
</evidence>
<feature type="region of interest" description="Disordered" evidence="4">
    <location>
        <begin position="1"/>
        <end position="33"/>
    </location>
</feature>
<feature type="transmembrane region" description="Helical" evidence="5">
    <location>
        <begin position="812"/>
        <end position="833"/>
    </location>
</feature>
<dbReference type="Pfam" id="PF17802">
    <property type="entry name" value="SpaA"/>
    <property type="match status" value="3"/>
</dbReference>
<feature type="region of interest" description="Disordered" evidence="4">
    <location>
        <begin position="65"/>
        <end position="126"/>
    </location>
</feature>
<feature type="domain" description="SpaA-like prealbumin fold" evidence="6">
    <location>
        <begin position="581"/>
        <end position="681"/>
    </location>
</feature>
<feature type="domain" description="SpaA-like prealbumin fold" evidence="7">
    <location>
        <begin position="354"/>
        <end position="447"/>
    </location>
</feature>
<dbReference type="Proteomes" id="UP000664398">
    <property type="component" value="Unassembled WGS sequence"/>
</dbReference>
<accession>A0A939LZ78</accession>
<evidence type="ECO:0000256" key="5">
    <source>
        <dbReference type="SAM" id="Phobius"/>
    </source>
</evidence>
<dbReference type="InterPro" id="IPR041033">
    <property type="entry name" value="SpaA_PFL_dom_1"/>
</dbReference>
<evidence type="ECO:0000313" key="9">
    <source>
        <dbReference type="Proteomes" id="UP000664398"/>
    </source>
</evidence>
<keyword evidence="5" id="KW-0812">Transmembrane</keyword>
<keyword evidence="3" id="KW-0732">Signal</keyword>
<dbReference type="InterPro" id="IPR013783">
    <property type="entry name" value="Ig-like_fold"/>
</dbReference>
<name>A0A939LZ78_9MICO</name>
<keyword evidence="5" id="KW-0472">Membrane</keyword>
<protein>
    <recommendedName>
        <fullName evidence="10">Cna protein B-type domain-containing protein</fullName>
    </recommendedName>
</protein>
<evidence type="ECO:0000256" key="3">
    <source>
        <dbReference type="ARBA" id="ARBA00022729"/>
    </source>
</evidence>
<dbReference type="PANTHER" id="PTHR36108">
    <property type="entry name" value="COLOSSIN-B-RELATED"/>
    <property type="match status" value="1"/>
</dbReference>